<name>A0ABS0LP70_9LACT</name>
<organism evidence="1 2">
    <name type="scientific">Facklamia lactis</name>
    <dbReference type="NCBI Taxonomy" id="2749967"/>
    <lineage>
        <taxon>Bacteria</taxon>
        <taxon>Bacillati</taxon>
        <taxon>Bacillota</taxon>
        <taxon>Bacilli</taxon>
        <taxon>Lactobacillales</taxon>
        <taxon>Aerococcaceae</taxon>
        <taxon>Facklamia</taxon>
    </lineage>
</organism>
<dbReference type="Gene3D" id="3.40.50.11250">
    <property type="entry name" value="Protein of unknown function DUF3013"/>
    <property type="match status" value="1"/>
</dbReference>
<dbReference type="InterPro" id="IPR021380">
    <property type="entry name" value="DUF3013"/>
</dbReference>
<gene>
    <name evidence="1" type="ORF">HZY91_03450</name>
</gene>
<dbReference type="Proteomes" id="UP000721415">
    <property type="component" value="Unassembled WGS sequence"/>
</dbReference>
<accession>A0ABS0LP70</accession>
<keyword evidence="2" id="KW-1185">Reference proteome</keyword>
<dbReference type="Pfam" id="PF11217">
    <property type="entry name" value="DUF3013"/>
    <property type="match status" value="1"/>
</dbReference>
<proteinExistence type="predicted"/>
<protein>
    <submittedName>
        <fullName evidence="1">DUF3013 family protein</fullName>
    </submittedName>
</protein>
<sequence length="174" mass="20842">MKVENLYKICIKLMEEHHFQCEWQVTYEEEKEELVISLQFNLPNSNNQKLVDYEGVKTDHSQVIYQANVLITNYPITYAEDQYFLCYVFDQQKGIYYGDLEALVKQLKLIASSCLMEWEKFLNDDQRLTFALTWDWQAYYKQVDKLKEHGRFSRLPLNFISPVRNSLMQEGIIK</sequence>
<dbReference type="EMBL" id="JACBXQ010000002">
    <property type="protein sequence ID" value="MBG9985948.1"/>
    <property type="molecule type" value="Genomic_DNA"/>
</dbReference>
<evidence type="ECO:0000313" key="2">
    <source>
        <dbReference type="Proteomes" id="UP000721415"/>
    </source>
</evidence>
<reference evidence="1 2" key="1">
    <citation type="submission" date="2020-07" db="EMBL/GenBank/DDBJ databases">
        <title>Facklamia lactis sp. nov., isolated from raw milk.</title>
        <authorList>
            <person name="Doll E.V."/>
            <person name="Huptas C."/>
            <person name="Staib L."/>
            <person name="Wenning M."/>
            <person name="Scherer S."/>
        </authorList>
    </citation>
    <scope>NUCLEOTIDE SEQUENCE [LARGE SCALE GENOMIC DNA]</scope>
    <source>
        <strain evidence="1 2">DSM 111018</strain>
    </source>
</reference>
<comment type="caution">
    <text evidence="1">The sequence shown here is derived from an EMBL/GenBank/DDBJ whole genome shotgun (WGS) entry which is preliminary data.</text>
</comment>
<evidence type="ECO:0000313" key="1">
    <source>
        <dbReference type="EMBL" id="MBG9985948.1"/>
    </source>
</evidence>
<dbReference type="RefSeq" id="WP_197114826.1">
    <property type="nucleotide sequence ID" value="NZ_JACBXQ010000002.1"/>
</dbReference>